<feature type="transmembrane region" description="Helical" evidence="5">
    <location>
        <begin position="201"/>
        <end position="223"/>
    </location>
</feature>
<dbReference type="CDD" id="cd01949">
    <property type="entry name" value="GGDEF"/>
    <property type="match status" value="1"/>
</dbReference>
<dbReference type="RefSeq" id="WP_093272025.1">
    <property type="nucleotide sequence ID" value="NZ_FNDD01000007.1"/>
</dbReference>
<reference evidence="8" key="1">
    <citation type="submission" date="2016-10" db="EMBL/GenBank/DDBJ databases">
        <authorList>
            <person name="Varghese N."/>
            <person name="Submissions S."/>
        </authorList>
    </citation>
    <scope>NUCLEOTIDE SEQUENCE [LARGE SCALE GENOMIC DNA]</scope>
    <source>
        <strain evidence="8">CGMCC 1.10228</strain>
    </source>
</reference>
<keyword evidence="5" id="KW-1133">Transmembrane helix</keyword>
<evidence type="ECO:0000256" key="1">
    <source>
        <dbReference type="ARBA" id="ARBA00001946"/>
    </source>
</evidence>
<dbReference type="GO" id="GO:0043709">
    <property type="term" value="P:cell adhesion involved in single-species biofilm formation"/>
    <property type="evidence" value="ECO:0007669"/>
    <property type="project" value="TreeGrafter"/>
</dbReference>
<accession>A0A1G7ZG31</accession>
<keyword evidence="5" id="KW-0472">Membrane</keyword>
<evidence type="ECO:0000256" key="2">
    <source>
        <dbReference type="ARBA" id="ARBA00012528"/>
    </source>
</evidence>
<dbReference type="Pfam" id="PF00990">
    <property type="entry name" value="GGDEF"/>
    <property type="match status" value="1"/>
</dbReference>
<dbReference type="NCBIfam" id="TIGR00254">
    <property type="entry name" value="GGDEF"/>
    <property type="match status" value="1"/>
</dbReference>
<dbReference type="InterPro" id="IPR000160">
    <property type="entry name" value="GGDEF_dom"/>
</dbReference>
<feature type="domain" description="GGDEF" evidence="6">
    <location>
        <begin position="325"/>
        <end position="452"/>
    </location>
</feature>
<proteinExistence type="predicted"/>
<dbReference type="InterPro" id="IPR043128">
    <property type="entry name" value="Rev_trsase/Diguanyl_cyclase"/>
</dbReference>
<dbReference type="Proteomes" id="UP000198854">
    <property type="component" value="Unassembled WGS sequence"/>
</dbReference>
<evidence type="ECO:0000313" key="8">
    <source>
        <dbReference type="Proteomes" id="UP000198854"/>
    </source>
</evidence>
<dbReference type="SUPFAM" id="SSF55073">
    <property type="entry name" value="Nucleotide cyclase"/>
    <property type="match status" value="1"/>
</dbReference>
<dbReference type="SMART" id="SM00267">
    <property type="entry name" value="GGDEF"/>
    <property type="match status" value="1"/>
</dbReference>
<dbReference type="GO" id="GO:0052621">
    <property type="term" value="F:diguanylate cyclase activity"/>
    <property type="evidence" value="ECO:0007669"/>
    <property type="project" value="UniProtKB-EC"/>
</dbReference>
<organism evidence="7 8">
    <name type="scientific">Vibrio xiamenensis</name>
    <dbReference type="NCBI Taxonomy" id="861298"/>
    <lineage>
        <taxon>Bacteria</taxon>
        <taxon>Pseudomonadati</taxon>
        <taxon>Pseudomonadota</taxon>
        <taxon>Gammaproteobacteria</taxon>
        <taxon>Vibrionales</taxon>
        <taxon>Vibrionaceae</taxon>
        <taxon>Vibrio</taxon>
    </lineage>
</organism>
<dbReference type="FunFam" id="3.30.70.270:FF:000001">
    <property type="entry name" value="Diguanylate cyclase domain protein"/>
    <property type="match status" value="1"/>
</dbReference>
<dbReference type="PANTHER" id="PTHR45138:SF9">
    <property type="entry name" value="DIGUANYLATE CYCLASE DGCM-RELATED"/>
    <property type="match status" value="1"/>
</dbReference>
<comment type="catalytic activity">
    <reaction evidence="3">
        <text>2 GTP = 3',3'-c-di-GMP + 2 diphosphate</text>
        <dbReference type="Rhea" id="RHEA:24898"/>
        <dbReference type="ChEBI" id="CHEBI:33019"/>
        <dbReference type="ChEBI" id="CHEBI:37565"/>
        <dbReference type="ChEBI" id="CHEBI:58805"/>
        <dbReference type="EC" id="2.7.7.65"/>
    </reaction>
</comment>
<dbReference type="InterPro" id="IPR050469">
    <property type="entry name" value="Diguanylate_Cyclase"/>
</dbReference>
<evidence type="ECO:0000259" key="6">
    <source>
        <dbReference type="PROSITE" id="PS50887"/>
    </source>
</evidence>
<comment type="cofactor">
    <cofactor evidence="1">
        <name>Mg(2+)</name>
        <dbReference type="ChEBI" id="CHEBI:18420"/>
    </cofactor>
</comment>
<dbReference type="STRING" id="861298.SAMN04488136_107154"/>
<dbReference type="PANTHER" id="PTHR45138">
    <property type="entry name" value="REGULATORY COMPONENTS OF SENSORY TRANSDUCTION SYSTEM"/>
    <property type="match status" value="1"/>
</dbReference>
<feature type="coiled-coil region" evidence="4">
    <location>
        <begin position="264"/>
        <end position="291"/>
    </location>
</feature>
<gene>
    <name evidence="7" type="ORF">SAMN04488136_107154</name>
</gene>
<dbReference type="EMBL" id="FNDD01000007">
    <property type="protein sequence ID" value="SDH07040.1"/>
    <property type="molecule type" value="Genomic_DNA"/>
</dbReference>
<name>A0A1G7ZG31_9VIBR</name>
<keyword evidence="8" id="KW-1185">Reference proteome</keyword>
<evidence type="ECO:0000313" key="7">
    <source>
        <dbReference type="EMBL" id="SDH07040.1"/>
    </source>
</evidence>
<dbReference type="InterPro" id="IPR029787">
    <property type="entry name" value="Nucleotide_cyclase"/>
</dbReference>
<keyword evidence="5" id="KW-0812">Transmembrane</keyword>
<evidence type="ECO:0000256" key="5">
    <source>
        <dbReference type="SAM" id="Phobius"/>
    </source>
</evidence>
<evidence type="ECO:0000256" key="4">
    <source>
        <dbReference type="SAM" id="Coils"/>
    </source>
</evidence>
<keyword evidence="4" id="KW-0175">Coiled coil</keyword>
<dbReference type="EC" id="2.7.7.65" evidence="2"/>
<evidence type="ECO:0000256" key="3">
    <source>
        <dbReference type="ARBA" id="ARBA00034247"/>
    </source>
</evidence>
<dbReference type="Gene3D" id="3.30.70.270">
    <property type="match status" value="1"/>
</dbReference>
<sequence length="452" mass="52031">MSIFNKYQHSSFKHKIGGLFILLLSFLLVAIVYSITRIQAIEEEMKEVAYLDIPLNQIMRQVEFIELEQHLQFEQFQLDVAQQAPLKPHQQLAFQKQKLKQLLDRAVKLIADSISQNALQLDIQQRQQVSVALADYYQKSALYEDKLAAVLARDEESPTDREQIEQMASELEHSETAILNLLSSITTDDAYYTERHQQEFLFVNSALGLVAVILGLGLTSYIIQIFVKRIQRIQGEIKTLNNSLENGHPLPEVALSTLDSNDELAGLEHEIQQVMLRLSDEINQRERVEKQLMILATQDKLTGAYNRHKWDEEIEQQIQLAKRGYQFSLIMIDVDHFKQVNDKYGHQIGDCLLKVLVELLTKRIRKSDMLFRLGGEEFAILLPMLDITAAEVLAQELKTRVEQFRQHDLPEFTISLGVSSFREFDSQESLYNRADGALYEAKTLGRNQVVVK</sequence>
<dbReference type="GO" id="GO:0005886">
    <property type="term" value="C:plasma membrane"/>
    <property type="evidence" value="ECO:0007669"/>
    <property type="project" value="TreeGrafter"/>
</dbReference>
<dbReference type="OrthoDB" id="9812260at2"/>
<protein>
    <recommendedName>
        <fullName evidence="2">diguanylate cyclase</fullName>
        <ecNumber evidence="2">2.7.7.65</ecNumber>
    </recommendedName>
</protein>
<dbReference type="AlphaFoldDB" id="A0A1G7ZG31"/>
<dbReference type="PROSITE" id="PS50887">
    <property type="entry name" value="GGDEF"/>
    <property type="match status" value="1"/>
</dbReference>
<dbReference type="GO" id="GO:1902201">
    <property type="term" value="P:negative regulation of bacterial-type flagellum-dependent cell motility"/>
    <property type="evidence" value="ECO:0007669"/>
    <property type="project" value="TreeGrafter"/>
</dbReference>
<feature type="transmembrane region" description="Helical" evidence="5">
    <location>
        <begin position="16"/>
        <end position="36"/>
    </location>
</feature>